<dbReference type="SUPFAM" id="SSF52141">
    <property type="entry name" value="Uracil-DNA glycosylase-like"/>
    <property type="match status" value="1"/>
</dbReference>
<keyword evidence="3" id="KW-0227">DNA damage</keyword>
<dbReference type="PANTHER" id="PTHR33693:SF1">
    <property type="entry name" value="TYPE-4 URACIL-DNA GLYCOSYLASE"/>
    <property type="match status" value="1"/>
</dbReference>
<reference evidence="10" key="1">
    <citation type="submission" date="2015-08" db="EMBL/GenBank/DDBJ databases">
        <title>Comparative genomics of the Campylobacter concisus group.</title>
        <authorList>
            <person name="Miller W.G."/>
            <person name="Yee E."/>
            <person name="Chapman M.H."/>
            <person name="Huynh S."/>
            <person name="Bono J.L."/>
            <person name="On S.L.W."/>
            <person name="St Leger J."/>
            <person name="Foster G."/>
            <person name="Parker C.T."/>
        </authorList>
    </citation>
    <scope>NUCLEOTIDE SEQUENCE [LARGE SCALE GENOMIC DNA]</scope>
    <source>
        <strain evidence="10">ATCC 33237</strain>
    </source>
</reference>
<evidence type="ECO:0000256" key="4">
    <source>
        <dbReference type="ARBA" id="ARBA00022801"/>
    </source>
</evidence>
<dbReference type="PATRIC" id="fig|199.248.peg.775"/>
<dbReference type="KEGG" id="ccoc:CCON33237_0748"/>
<evidence type="ECO:0000313" key="9">
    <source>
        <dbReference type="EMBL" id="ALF47436.1"/>
    </source>
</evidence>
<keyword evidence="5" id="KW-0408">Iron</keyword>
<dbReference type="GO" id="GO:0046872">
    <property type="term" value="F:metal ion binding"/>
    <property type="evidence" value="ECO:0007669"/>
    <property type="project" value="UniProtKB-KW"/>
</dbReference>
<dbReference type="SMART" id="SM00986">
    <property type="entry name" value="UDG"/>
    <property type="match status" value="1"/>
</dbReference>
<dbReference type="InterPro" id="IPR036895">
    <property type="entry name" value="Uracil-DNA_glycosylase-like_sf"/>
</dbReference>
<dbReference type="InterPro" id="IPR051536">
    <property type="entry name" value="UDG_Type-4/5"/>
</dbReference>
<dbReference type="RefSeq" id="WP_054196455.1">
    <property type="nucleotide sequence ID" value="NZ_CABMKQ010000014.1"/>
</dbReference>
<keyword evidence="6" id="KW-0411">Iron-sulfur</keyword>
<gene>
    <name evidence="9" type="ORF">CCON33237_0748</name>
</gene>
<evidence type="ECO:0000256" key="6">
    <source>
        <dbReference type="ARBA" id="ARBA00023014"/>
    </source>
</evidence>
<dbReference type="SMART" id="SM00987">
    <property type="entry name" value="UreE_C"/>
    <property type="match status" value="1"/>
</dbReference>
<name>A0A0M4TB10_9BACT</name>
<accession>A0A0M4TB10</accession>
<keyword evidence="1" id="KW-0004">4Fe-4S</keyword>
<evidence type="ECO:0000256" key="2">
    <source>
        <dbReference type="ARBA" id="ARBA00022723"/>
    </source>
</evidence>
<evidence type="ECO:0000256" key="7">
    <source>
        <dbReference type="ARBA" id="ARBA00023204"/>
    </source>
</evidence>
<evidence type="ECO:0000313" key="10">
    <source>
        <dbReference type="Proteomes" id="UP000066049"/>
    </source>
</evidence>
<dbReference type="Pfam" id="PF03167">
    <property type="entry name" value="UDG"/>
    <property type="match status" value="1"/>
</dbReference>
<dbReference type="GeneID" id="28662422"/>
<dbReference type="Gene3D" id="3.40.470.10">
    <property type="entry name" value="Uracil-DNA glycosylase-like domain"/>
    <property type="match status" value="1"/>
</dbReference>
<keyword evidence="2" id="KW-0479">Metal-binding</keyword>
<protein>
    <submittedName>
        <fullName evidence="9">Uracil-DNA glycosylase family protein</fullName>
    </submittedName>
</protein>
<dbReference type="AlphaFoldDB" id="A0A0M4TB10"/>
<dbReference type="EMBL" id="CP012541">
    <property type="protein sequence ID" value="ALF47436.1"/>
    <property type="molecule type" value="Genomic_DNA"/>
</dbReference>
<keyword evidence="7" id="KW-0234">DNA repair</keyword>
<evidence type="ECO:0000256" key="5">
    <source>
        <dbReference type="ARBA" id="ARBA00023004"/>
    </source>
</evidence>
<feature type="domain" description="Uracil-DNA glycosylase-like" evidence="8">
    <location>
        <begin position="64"/>
        <end position="211"/>
    </location>
</feature>
<organism evidence="9 10">
    <name type="scientific">Campylobacter concisus</name>
    <dbReference type="NCBI Taxonomy" id="199"/>
    <lineage>
        <taxon>Bacteria</taxon>
        <taxon>Pseudomonadati</taxon>
        <taxon>Campylobacterota</taxon>
        <taxon>Epsilonproteobacteria</taxon>
        <taxon>Campylobacterales</taxon>
        <taxon>Campylobacteraceae</taxon>
        <taxon>Campylobacter</taxon>
    </lineage>
</organism>
<dbReference type="InterPro" id="IPR005122">
    <property type="entry name" value="Uracil-DNA_glycosylase-like"/>
</dbReference>
<evidence type="ECO:0000259" key="8">
    <source>
        <dbReference type="SMART" id="SM00986"/>
    </source>
</evidence>
<dbReference type="PANTHER" id="PTHR33693">
    <property type="entry name" value="TYPE-5 URACIL-DNA GLYCOSYLASE"/>
    <property type="match status" value="1"/>
</dbReference>
<dbReference type="GO" id="GO:0006281">
    <property type="term" value="P:DNA repair"/>
    <property type="evidence" value="ECO:0007669"/>
    <property type="project" value="UniProtKB-KW"/>
</dbReference>
<sequence length="217" mass="24990">MNFNKDNRLLKKLFFLKLIGYKFIDKNFLSLSNYHDYNNIDELNREVKKCSLCSLRNSSKGVTAGIGNENSKIMFILFSNKSDSYENNSKKFLENAIKNSLNLDIKEIYISSLLRCEISQNDDKSPILSSSIELCRPYLFEEIRLIEPKIIVTLGEKAFMHLYPNLLLKGGFASIRGSILKNENSLILPTFSPEWISKNPSFENIFIDDLRKIKGVI</sequence>
<keyword evidence="4" id="KW-0378">Hydrolase</keyword>
<evidence type="ECO:0000256" key="3">
    <source>
        <dbReference type="ARBA" id="ARBA00022763"/>
    </source>
</evidence>
<dbReference type="Proteomes" id="UP000066049">
    <property type="component" value="Chromosome"/>
</dbReference>
<evidence type="ECO:0000256" key="1">
    <source>
        <dbReference type="ARBA" id="ARBA00022485"/>
    </source>
</evidence>
<dbReference type="GO" id="GO:0051539">
    <property type="term" value="F:4 iron, 4 sulfur cluster binding"/>
    <property type="evidence" value="ECO:0007669"/>
    <property type="project" value="UniProtKB-KW"/>
</dbReference>
<proteinExistence type="predicted"/>
<dbReference type="GO" id="GO:0097506">
    <property type="term" value="F:deaminated base DNA N-glycosylase activity"/>
    <property type="evidence" value="ECO:0007669"/>
    <property type="project" value="UniProtKB-ARBA"/>
</dbReference>